<accession>A0AAV0JPE9</accession>
<comment type="caution">
    <text evidence="1">The sequence shown here is derived from an EMBL/GenBank/DDBJ whole genome shotgun (WGS) entry which is preliminary data.</text>
</comment>
<organism evidence="1 2">
    <name type="scientific">Linum tenue</name>
    <dbReference type="NCBI Taxonomy" id="586396"/>
    <lineage>
        <taxon>Eukaryota</taxon>
        <taxon>Viridiplantae</taxon>
        <taxon>Streptophyta</taxon>
        <taxon>Embryophyta</taxon>
        <taxon>Tracheophyta</taxon>
        <taxon>Spermatophyta</taxon>
        <taxon>Magnoliopsida</taxon>
        <taxon>eudicotyledons</taxon>
        <taxon>Gunneridae</taxon>
        <taxon>Pentapetalae</taxon>
        <taxon>rosids</taxon>
        <taxon>fabids</taxon>
        <taxon>Malpighiales</taxon>
        <taxon>Linaceae</taxon>
        <taxon>Linum</taxon>
    </lineage>
</organism>
<keyword evidence="2" id="KW-1185">Reference proteome</keyword>
<protein>
    <submittedName>
        <fullName evidence="1">Uncharacterized protein</fullName>
    </submittedName>
</protein>
<name>A0AAV0JPE9_9ROSI</name>
<evidence type="ECO:0000313" key="1">
    <source>
        <dbReference type="EMBL" id="CAI0411786.1"/>
    </source>
</evidence>
<gene>
    <name evidence="1" type="ORF">LITE_LOCUS15300</name>
</gene>
<dbReference type="AlphaFoldDB" id="A0AAV0JPE9"/>
<dbReference type="EMBL" id="CAMGYJ010000005">
    <property type="protein sequence ID" value="CAI0411786.1"/>
    <property type="molecule type" value="Genomic_DNA"/>
</dbReference>
<evidence type="ECO:0000313" key="2">
    <source>
        <dbReference type="Proteomes" id="UP001154282"/>
    </source>
</evidence>
<sequence>PHITIDSGRTKFQSSSGRIADLRHHQLALRSPLLRLPRIPSSSTSSPPPVLFLFTSTSRRVFSEFGAASTSSPPPVLFLFTSTSRRVFSEIAASPPTSPRRCSDPAFVLSSSDQQLRTAEFALPRRTALIPPSCLQLGQFKDE</sequence>
<proteinExistence type="predicted"/>
<reference evidence="1" key="1">
    <citation type="submission" date="2022-08" db="EMBL/GenBank/DDBJ databases">
        <authorList>
            <person name="Gutierrez-Valencia J."/>
        </authorList>
    </citation>
    <scope>NUCLEOTIDE SEQUENCE</scope>
</reference>
<feature type="non-terminal residue" evidence="1">
    <location>
        <position position="1"/>
    </location>
</feature>
<dbReference type="Proteomes" id="UP001154282">
    <property type="component" value="Unassembled WGS sequence"/>
</dbReference>